<protein>
    <submittedName>
        <fullName evidence="1">Uncharacterized protein</fullName>
    </submittedName>
</protein>
<evidence type="ECO:0000313" key="1">
    <source>
        <dbReference type="EMBL" id="CZF86375.1"/>
    </source>
</evidence>
<accession>A0A128FIR2</accession>
<dbReference type="OrthoDB" id="5916704at2"/>
<dbReference type="AlphaFoldDB" id="A0A128FIR2"/>
<dbReference type="RefSeq" id="WP_062714232.1">
    <property type="nucleotide sequence ID" value="NZ_CAWRCI010000063.1"/>
</dbReference>
<keyword evidence="2" id="KW-1185">Reference proteome</keyword>
<sequence length="154" mass="17042">MKATIAFLFLNISVLTGVLALPWQQHLMSGHYEHLLVKVHPDRSTTIAKGQAAIDGRSVIHVATIEDSTAKQTSLVKLTGHLASTLDSSFLLKCDVELVYVNNLGIATDLFHATPYLFLEQGSRLAKLDVIYEDPDFLLIKDEMSGHTQLITRL</sequence>
<evidence type="ECO:0000313" key="2">
    <source>
        <dbReference type="Proteomes" id="UP000073601"/>
    </source>
</evidence>
<name>A0A128FIR2_9GAMM</name>
<reference evidence="2" key="1">
    <citation type="submission" date="2016-02" db="EMBL/GenBank/DDBJ databases">
        <authorList>
            <person name="Rodrigo-Torres Lidia"/>
            <person name="Arahal R.David."/>
        </authorList>
    </citation>
    <scope>NUCLEOTIDE SEQUENCE [LARGE SCALE GENOMIC DNA]</scope>
    <source>
        <strain evidence="2">CECT 8713</strain>
    </source>
</reference>
<dbReference type="Proteomes" id="UP000073601">
    <property type="component" value="Unassembled WGS sequence"/>
</dbReference>
<dbReference type="EMBL" id="FIZY01000063">
    <property type="protein sequence ID" value="CZF86375.1"/>
    <property type="molecule type" value="Genomic_DNA"/>
</dbReference>
<gene>
    <name evidence="1" type="ORF">GMA8713_04409</name>
</gene>
<organism evidence="1 2">
    <name type="scientific">Grimontia marina</name>
    <dbReference type="NCBI Taxonomy" id="646534"/>
    <lineage>
        <taxon>Bacteria</taxon>
        <taxon>Pseudomonadati</taxon>
        <taxon>Pseudomonadota</taxon>
        <taxon>Gammaproteobacteria</taxon>
        <taxon>Vibrionales</taxon>
        <taxon>Vibrionaceae</taxon>
        <taxon>Grimontia</taxon>
    </lineage>
</organism>
<proteinExistence type="predicted"/>